<feature type="domain" description="G-patch" evidence="2">
    <location>
        <begin position="46"/>
        <end position="92"/>
    </location>
</feature>
<dbReference type="PROSITE" id="PS50174">
    <property type="entry name" value="G_PATCH"/>
    <property type="match status" value="1"/>
</dbReference>
<dbReference type="PANTHER" id="PTHR23149">
    <property type="entry name" value="G PATCH DOMAIN CONTAINING PROTEIN"/>
    <property type="match status" value="1"/>
</dbReference>
<sequence>MAQSAGDSLGLAKKTSISGTSVMNLAGSKLRKQLSSSLQESASAPTSAFAVKQLEKMGWKEGTGLGKKRNGITTHIKVKRRIESAGLGTEKQGTEKLIANETWWKDSVGDTLAKLSSKSKKKKSKRRKEFTDEELFEATGGARFGMRAVPTRNLAKWRRTETEVIGTNSAVAETVPANYTHAVDDNIIIANYETIPGEGKADEIQQEKTRETLRQKPEIFENNKTKKDKKKKSKS</sequence>
<evidence type="ECO:0000256" key="1">
    <source>
        <dbReference type="SAM" id="MobiDB-lite"/>
    </source>
</evidence>
<proteinExistence type="predicted"/>
<dbReference type="Pfam" id="PF01585">
    <property type="entry name" value="G-patch"/>
    <property type="match status" value="1"/>
</dbReference>
<evidence type="ECO:0000259" key="2">
    <source>
        <dbReference type="PROSITE" id="PS50174"/>
    </source>
</evidence>
<dbReference type="AlphaFoldDB" id="A0A8J9XBT3"/>
<evidence type="ECO:0000313" key="3">
    <source>
        <dbReference type="EMBL" id="CAG9291087.1"/>
    </source>
</evidence>
<feature type="compositionally biased region" description="Basic residues" evidence="1">
    <location>
        <begin position="226"/>
        <end position="235"/>
    </location>
</feature>
<name>A0A8J9XBT3_PHATR</name>
<accession>A0A8J9XBT3</accession>
<dbReference type="Proteomes" id="UP000836788">
    <property type="component" value="Chromosome 6"/>
</dbReference>
<feature type="region of interest" description="Disordered" evidence="1">
    <location>
        <begin position="196"/>
        <end position="235"/>
    </location>
</feature>
<reference evidence="3" key="1">
    <citation type="submission" date="2022-02" db="EMBL/GenBank/DDBJ databases">
        <authorList>
            <person name="Giguere J D."/>
        </authorList>
    </citation>
    <scope>NUCLEOTIDE SEQUENCE</scope>
    <source>
        <strain evidence="3">CCAP 1055/1</strain>
    </source>
</reference>
<organism evidence="3">
    <name type="scientific">Phaeodactylum tricornutum</name>
    <name type="common">Diatom</name>
    <dbReference type="NCBI Taxonomy" id="2850"/>
    <lineage>
        <taxon>Eukaryota</taxon>
        <taxon>Sar</taxon>
        <taxon>Stramenopiles</taxon>
        <taxon>Ochrophyta</taxon>
        <taxon>Bacillariophyta</taxon>
        <taxon>Bacillariophyceae</taxon>
        <taxon>Bacillariophycidae</taxon>
        <taxon>Naviculales</taxon>
        <taxon>Phaeodactylaceae</taxon>
        <taxon>Phaeodactylum</taxon>
    </lineage>
</organism>
<dbReference type="GO" id="GO:0003676">
    <property type="term" value="F:nucleic acid binding"/>
    <property type="evidence" value="ECO:0007669"/>
    <property type="project" value="InterPro"/>
</dbReference>
<dbReference type="InterPro" id="IPR000467">
    <property type="entry name" value="G_patch_dom"/>
</dbReference>
<feature type="compositionally biased region" description="Basic and acidic residues" evidence="1">
    <location>
        <begin position="199"/>
        <end position="225"/>
    </location>
</feature>
<gene>
    <name evidence="3" type="ORF">PTTT1_LOCUS46825</name>
</gene>
<dbReference type="SMART" id="SM00443">
    <property type="entry name" value="G_patch"/>
    <property type="match status" value="1"/>
</dbReference>
<protein>
    <recommendedName>
        <fullName evidence="2">G-patch domain-containing protein</fullName>
    </recommendedName>
</protein>
<dbReference type="EMBL" id="OU594947">
    <property type="protein sequence ID" value="CAG9291087.1"/>
    <property type="molecule type" value="Genomic_DNA"/>
</dbReference>
<dbReference type="InterPro" id="IPR050656">
    <property type="entry name" value="PINX1"/>
</dbReference>